<dbReference type="GO" id="GO:0005743">
    <property type="term" value="C:mitochondrial inner membrane"/>
    <property type="evidence" value="ECO:0007669"/>
    <property type="project" value="UniProtKB-SubCell"/>
</dbReference>
<evidence type="ECO:0000256" key="8">
    <source>
        <dbReference type="ARBA" id="ARBA00022989"/>
    </source>
</evidence>
<evidence type="ECO:0000256" key="12">
    <source>
        <dbReference type="SAM" id="MobiDB-lite"/>
    </source>
</evidence>
<keyword evidence="9" id="KW-0496">Mitochondrion</keyword>
<evidence type="ECO:0000256" key="7">
    <source>
        <dbReference type="ARBA" id="ARBA00022840"/>
    </source>
</evidence>
<evidence type="ECO:0000259" key="15">
    <source>
        <dbReference type="SMART" id="SM01024"/>
    </source>
</evidence>
<keyword evidence="7" id="KW-0067">ATP-binding</keyword>
<protein>
    <submittedName>
        <fullName evidence="16">Mitochondrial chaperone BCS1-B</fullName>
    </submittedName>
</protein>
<dbReference type="InterPro" id="IPR003959">
    <property type="entry name" value="ATPase_AAA_core"/>
</dbReference>
<dbReference type="InterPro" id="IPR014851">
    <property type="entry name" value="BCS1_N"/>
</dbReference>
<dbReference type="Pfam" id="PF25426">
    <property type="entry name" value="AAA_lid_BCS1"/>
    <property type="match status" value="1"/>
</dbReference>
<reference evidence="16" key="2">
    <citation type="submission" date="2023-05" db="EMBL/GenBank/DDBJ databases">
        <authorList>
            <consortium name="Lawrence Berkeley National Laboratory"/>
            <person name="Steindorff A."/>
            <person name="Hensen N."/>
            <person name="Bonometti L."/>
            <person name="Westerberg I."/>
            <person name="Brannstrom I.O."/>
            <person name="Guillou S."/>
            <person name="Cros-Aarteil S."/>
            <person name="Calhoun S."/>
            <person name="Haridas S."/>
            <person name="Kuo A."/>
            <person name="Mondo S."/>
            <person name="Pangilinan J."/>
            <person name="Riley R."/>
            <person name="Labutti K."/>
            <person name="Andreopoulos B."/>
            <person name="Lipzen A."/>
            <person name="Chen C."/>
            <person name="Yanf M."/>
            <person name="Daum C."/>
            <person name="Ng V."/>
            <person name="Clum A."/>
            <person name="Ohm R."/>
            <person name="Martin F."/>
            <person name="Silar P."/>
            <person name="Natvig D."/>
            <person name="Lalanne C."/>
            <person name="Gautier V."/>
            <person name="Ament-Velasquez S.L."/>
            <person name="Kruys A."/>
            <person name="Hutchinson M.I."/>
            <person name="Powell A.J."/>
            <person name="Barry K."/>
            <person name="Miller A.N."/>
            <person name="Grigoriev I.V."/>
            <person name="Debuchy R."/>
            <person name="Gladieux P."/>
            <person name="Thoren M.H."/>
            <person name="Johannesson H."/>
        </authorList>
    </citation>
    <scope>NUCLEOTIDE SEQUENCE</scope>
    <source>
        <strain evidence="16">PSN309</strain>
    </source>
</reference>
<feature type="compositionally biased region" description="Basic and acidic residues" evidence="12">
    <location>
        <begin position="690"/>
        <end position="705"/>
    </location>
</feature>
<keyword evidence="8" id="KW-1133">Transmembrane helix</keyword>
<dbReference type="InterPro" id="IPR050747">
    <property type="entry name" value="Mitochondrial_chaperone_BCS1"/>
</dbReference>
<proteinExistence type="inferred from homology"/>
<accession>A0AAN7AH80</accession>
<dbReference type="AlphaFoldDB" id="A0AAN7AH80"/>
<keyword evidence="13" id="KW-0732">Signal</keyword>
<evidence type="ECO:0000313" key="16">
    <source>
        <dbReference type="EMBL" id="KAK4187133.1"/>
    </source>
</evidence>
<dbReference type="Proteomes" id="UP001302126">
    <property type="component" value="Unassembled WGS sequence"/>
</dbReference>
<sequence>MVPTYTGKWFLCYSLWPGLVHTTLPGGSEFCKLILQSCTIFLIYSLHPPRSCFPETFVFGLPTFLLINSLSFSLLESAVIVPHFSMPFPGPQFRKGPRRPSVHQRRHSKGTTVKRFAAPSPPVFEPCTSSISPVMEMNNLVALANTASMITGVGGNGINIEDIKRRFPAYDFMERFFRRWFRFDIKSVFVISIFMSAASSSLRYAQSLTSWAYWWVVRYFTASISIPGNDRLNREVLNWVGANVLAKRNARILTANSEKIENDAWAYRQLMTTTQRDDLHHEKRIPISYLPSFGLTFFIHNRNVFMIRRASRGVGRPSALWSVQTPDEYAAAPQGNEPLVVICLGRSVDPIKEFFDACRNFADKQREAYVTVRTSRRGYEDAWDATILRPLRSLDTVHFDEDAKADLVADIKKYLDPQTRQFYNQRGIPYRRGFLLHGPPGTGKTSLSLALASMFGLDLYLLHIPSVRGDAMLEKLFGCLPPRCIILLEDIDAVGMERRDLDASDDEDDGDSSEPESYQELRRMQMRGYGAGALTLSGFLNVLDGVASQEGRIVMMTSNFADKLDKALIRPGRIDRMIYMGPISQRSCELMFLRMFSGSRDNKEGTAATPSSTEPPIPEENMNTMALEFSKLVPNEVFTPAQMQGCLLQYRDSPYEALANIEEWCRKEQEEMARKKEQEKRRAARKKARIERSKARRRQQEEMYRQQDAIYDRQLTAAQGKSTSAKQDRISPKSKAKSSAKAATAHSKQPNGEMRDKKVVGTKEGIEEEAEETKEEIEEKASNQNEDLTVVADIPLTNGNSTTPDEMRVVSDLDASAGATELLD</sequence>
<dbReference type="PANTHER" id="PTHR23070">
    <property type="entry name" value="BCS1 AAA-TYPE ATPASE"/>
    <property type="match status" value="1"/>
</dbReference>
<comment type="caution">
    <text evidence="16">The sequence shown here is derived from an EMBL/GenBank/DDBJ whole genome shotgun (WGS) entry which is preliminary data.</text>
</comment>
<evidence type="ECO:0000256" key="10">
    <source>
        <dbReference type="ARBA" id="ARBA00023136"/>
    </source>
</evidence>
<evidence type="ECO:0000259" key="14">
    <source>
        <dbReference type="SMART" id="SM00382"/>
    </source>
</evidence>
<feature type="signal peptide" evidence="13">
    <location>
        <begin position="1"/>
        <end position="22"/>
    </location>
</feature>
<dbReference type="Pfam" id="PF00004">
    <property type="entry name" value="AAA"/>
    <property type="match status" value="1"/>
</dbReference>
<evidence type="ECO:0000313" key="17">
    <source>
        <dbReference type="Proteomes" id="UP001302126"/>
    </source>
</evidence>
<evidence type="ECO:0000256" key="4">
    <source>
        <dbReference type="ARBA" id="ARBA00022741"/>
    </source>
</evidence>
<dbReference type="InterPro" id="IPR003960">
    <property type="entry name" value="ATPase_AAA_CS"/>
</dbReference>
<feature type="compositionally biased region" description="Low complexity" evidence="12">
    <location>
        <begin position="739"/>
        <end position="748"/>
    </location>
</feature>
<dbReference type="Pfam" id="PF08740">
    <property type="entry name" value="BCS1_N"/>
    <property type="match status" value="1"/>
</dbReference>
<evidence type="ECO:0000256" key="5">
    <source>
        <dbReference type="ARBA" id="ARBA00022792"/>
    </source>
</evidence>
<feature type="region of interest" description="Disordered" evidence="12">
    <location>
        <begin position="600"/>
        <end position="620"/>
    </location>
</feature>
<evidence type="ECO:0000256" key="11">
    <source>
        <dbReference type="ARBA" id="ARBA00048778"/>
    </source>
</evidence>
<dbReference type="GO" id="GO:0016887">
    <property type="term" value="F:ATP hydrolysis activity"/>
    <property type="evidence" value="ECO:0007669"/>
    <property type="project" value="InterPro"/>
</dbReference>
<keyword evidence="4" id="KW-0547">Nucleotide-binding</keyword>
<dbReference type="GO" id="GO:0005524">
    <property type="term" value="F:ATP binding"/>
    <property type="evidence" value="ECO:0007669"/>
    <property type="project" value="UniProtKB-KW"/>
</dbReference>
<feature type="region of interest" description="Disordered" evidence="12">
    <location>
        <begin position="676"/>
        <end position="824"/>
    </location>
</feature>
<evidence type="ECO:0000256" key="9">
    <source>
        <dbReference type="ARBA" id="ARBA00023128"/>
    </source>
</evidence>
<organism evidence="16 17">
    <name type="scientific">Podospora australis</name>
    <dbReference type="NCBI Taxonomy" id="1536484"/>
    <lineage>
        <taxon>Eukaryota</taxon>
        <taxon>Fungi</taxon>
        <taxon>Dikarya</taxon>
        <taxon>Ascomycota</taxon>
        <taxon>Pezizomycotina</taxon>
        <taxon>Sordariomycetes</taxon>
        <taxon>Sordariomycetidae</taxon>
        <taxon>Sordariales</taxon>
        <taxon>Podosporaceae</taxon>
        <taxon>Podospora</taxon>
    </lineage>
</organism>
<dbReference type="EMBL" id="MU864408">
    <property type="protein sequence ID" value="KAK4187133.1"/>
    <property type="molecule type" value="Genomic_DNA"/>
</dbReference>
<keyword evidence="10" id="KW-0472">Membrane</keyword>
<feature type="domain" description="BCS1 N-terminal" evidence="15">
    <location>
        <begin position="195"/>
        <end position="397"/>
    </location>
</feature>
<keyword evidence="17" id="KW-1185">Reference proteome</keyword>
<feature type="compositionally biased region" description="Basic and acidic residues" evidence="12">
    <location>
        <begin position="753"/>
        <end position="765"/>
    </location>
</feature>
<evidence type="ECO:0000256" key="6">
    <source>
        <dbReference type="ARBA" id="ARBA00022801"/>
    </source>
</evidence>
<feature type="compositionally biased region" description="Acidic residues" evidence="12">
    <location>
        <begin position="766"/>
        <end position="778"/>
    </location>
</feature>
<dbReference type="Gene3D" id="3.40.50.300">
    <property type="entry name" value="P-loop containing nucleotide triphosphate hydrolases"/>
    <property type="match status" value="1"/>
</dbReference>
<keyword evidence="5" id="KW-0999">Mitochondrion inner membrane</keyword>
<dbReference type="SMART" id="SM01024">
    <property type="entry name" value="BCS1_N"/>
    <property type="match status" value="1"/>
</dbReference>
<dbReference type="SMART" id="SM00382">
    <property type="entry name" value="AAA"/>
    <property type="match status" value="1"/>
</dbReference>
<feature type="domain" description="AAA+ ATPase" evidence="14">
    <location>
        <begin position="430"/>
        <end position="584"/>
    </location>
</feature>
<keyword evidence="6" id="KW-0378">Hydrolase</keyword>
<evidence type="ECO:0000256" key="2">
    <source>
        <dbReference type="ARBA" id="ARBA00007448"/>
    </source>
</evidence>
<comment type="similarity">
    <text evidence="2">Belongs to the AAA ATPase family. BCS1 subfamily.</text>
</comment>
<gene>
    <name evidence="16" type="ORF">QBC35DRAFT_499400</name>
</gene>
<evidence type="ECO:0000256" key="13">
    <source>
        <dbReference type="SAM" id="SignalP"/>
    </source>
</evidence>
<evidence type="ECO:0000256" key="3">
    <source>
        <dbReference type="ARBA" id="ARBA00022692"/>
    </source>
</evidence>
<name>A0AAN7AH80_9PEZI</name>
<reference evidence="16" key="1">
    <citation type="journal article" date="2023" name="Mol. Phylogenet. Evol.">
        <title>Genome-scale phylogeny and comparative genomics of the fungal order Sordariales.</title>
        <authorList>
            <person name="Hensen N."/>
            <person name="Bonometti L."/>
            <person name="Westerberg I."/>
            <person name="Brannstrom I.O."/>
            <person name="Guillou S."/>
            <person name="Cros-Aarteil S."/>
            <person name="Calhoun S."/>
            <person name="Haridas S."/>
            <person name="Kuo A."/>
            <person name="Mondo S."/>
            <person name="Pangilinan J."/>
            <person name="Riley R."/>
            <person name="LaButti K."/>
            <person name="Andreopoulos B."/>
            <person name="Lipzen A."/>
            <person name="Chen C."/>
            <person name="Yan M."/>
            <person name="Daum C."/>
            <person name="Ng V."/>
            <person name="Clum A."/>
            <person name="Steindorff A."/>
            <person name="Ohm R.A."/>
            <person name="Martin F."/>
            <person name="Silar P."/>
            <person name="Natvig D.O."/>
            <person name="Lalanne C."/>
            <person name="Gautier V."/>
            <person name="Ament-Velasquez S.L."/>
            <person name="Kruys A."/>
            <person name="Hutchinson M.I."/>
            <person name="Powell A.J."/>
            <person name="Barry K."/>
            <person name="Miller A.N."/>
            <person name="Grigoriev I.V."/>
            <person name="Debuchy R."/>
            <person name="Gladieux P."/>
            <person name="Hiltunen Thoren M."/>
            <person name="Johannesson H."/>
        </authorList>
    </citation>
    <scope>NUCLEOTIDE SEQUENCE</scope>
    <source>
        <strain evidence="16">PSN309</strain>
    </source>
</reference>
<comment type="subcellular location">
    <subcellularLocation>
        <location evidence="1">Mitochondrion inner membrane</location>
        <topology evidence="1">Single-pass membrane protein</topology>
    </subcellularLocation>
</comment>
<dbReference type="InterPro" id="IPR027417">
    <property type="entry name" value="P-loop_NTPase"/>
</dbReference>
<dbReference type="PROSITE" id="PS00674">
    <property type="entry name" value="AAA"/>
    <property type="match status" value="1"/>
</dbReference>
<evidence type="ECO:0000256" key="1">
    <source>
        <dbReference type="ARBA" id="ARBA00004434"/>
    </source>
</evidence>
<dbReference type="InterPro" id="IPR003593">
    <property type="entry name" value="AAA+_ATPase"/>
</dbReference>
<feature type="chain" id="PRO_5043014982" evidence="13">
    <location>
        <begin position="23"/>
        <end position="824"/>
    </location>
</feature>
<dbReference type="InterPro" id="IPR057495">
    <property type="entry name" value="AAA_lid_BCS1"/>
</dbReference>
<keyword evidence="3" id="KW-0812">Transmembrane</keyword>
<comment type="catalytic activity">
    <reaction evidence="11">
        <text>ATP + H2O = ADP + phosphate + H(+)</text>
        <dbReference type="Rhea" id="RHEA:13065"/>
        <dbReference type="ChEBI" id="CHEBI:15377"/>
        <dbReference type="ChEBI" id="CHEBI:15378"/>
        <dbReference type="ChEBI" id="CHEBI:30616"/>
        <dbReference type="ChEBI" id="CHEBI:43474"/>
        <dbReference type="ChEBI" id="CHEBI:456216"/>
    </reaction>
    <physiologicalReaction direction="left-to-right" evidence="11">
        <dbReference type="Rhea" id="RHEA:13066"/>
    </physiologicalReaction>
</comment>
<dbReference type="SUPFAM" id="SSF52540">
    <property type="entry name" value="P-loop containing nucleoside triphosphate hydrolases"/>
    <property type="match status" value="1"/>
</dbReference>
<feature type="compositionally biased region" description="Polar residues" evidence="12">
    <location>
        <begin position="716"/>
        <end position="725"/>
    </location>
</feature>